<feature type="domain" description="BIG2" evidence="2">
    <location>
        <begin position="38"/>
        <end position="112"/>
    </location>
</feature>
<comment type="caution">
    <text evidence="3">The sequence shown here is derived from an EMBL/GenBank/DDBJ whole genome shotgun (WGS) entry which is preliminary data.</text>
</comment>
<feature type="domain" description="BIG2" evidence="2">
    <location>
        <begin position="122"/>
        <end position="211"/>
    </location>
</feature>
<dbReference type="Proteomes" id="UP000018227">
    <property type="component" value="Unassembled WGS sequence"/>
</dbReference>
<dbReference type="SMART" id="SM00635">
    <property type="entry name" value="BID_2"/>
    <property type="match status" value="2"/>
</dbReference>
<dbReference type="EMBL" id="ACIL03000013">
    <property type="protein sequence ID" value="ESL03004.1"/>
    <property type="molecule type" value="Genomic_DNA"/>
</dbReference>
<accession>V2XLE1</accession>
<dbReference type="InterPro" id="IPR003343">
    <property type="entry name" value="Big_2"/>
</dbReference>
<dbReference type="AlphaFoldDB" id="V2XLE1"/>
<gene>
    <name evidence="3" type="ORF">GCWU0000282_001877</name>
</gene>
<evidence type="ECO:0000259" key="2">
    <source>
        <dbReference type="SMART" id="SM00635"/>
    </source>
</evidence>
<dbReference type="OrthoDB" id="9788327at2"/>
<sequence length="993" mass="106808">MKNFSKKLSFVMATAMVVTSLYAPQNAEAATKNAIVVKGSKKAVKSKNIYIGGKTVDFDAIVKGKNVKKGTWKTSNKKVASVDKNGVVKALKNGKVTISFKTKATKKTKSKTVKMTIYARTRASKMTLTPAAVTVKEGASADVAVSYELSKKIKAAGGKTTTYKLFAESSDEKVATVSVDGNSKVTVKGVAKSATPVSVTVYAAQVSSLAKAKEVKFKLTQKFDVKVNANLEAKQTGANKITVTGSDFIASKAAFVVKNSSGVVLPLKDEVKVNEAKTEAVLEGDTAQIPVGKYTLSYNNSDPVEFEVVKAVVKRIEIVPTNTAIMIKPANPADPVTKARVYYKVYNQFEEDVTKNPIAARIQVSGSDNATMVSRGVIEFTTTVAGGYQLNLSKFSVAVVDLETGVNAQAVLTAGEASKVWETEYKGLYDTTKRKFVESITDADKLANYSVIYKAKDQYGNPLVNDANKKEIQLNLISVTGVITDVNAVKVITIADEDYYAFPLKEASNKETASRPGEVSVQSIVINNGKAENHKFEVVSSTKVDTLNVRSGALGVYASQDNFLDFTALDANGKEVTSWDVLKELNDSKYIQNYANGSGADGRKLMFVKKSDGKVALVYNPGTVAGATGTSSVTQVLTFVTKTSKFSTATIAVRAKRVPSTILGLASDAARGVTKTKTLTVKSGKIRFQDQYGNNMSASEVKASAETGKSYKVKVTLLDDNNFTLANTGTTNITGSDDEIIKLTAKDVDKSGTTKVKLELYYNDTATAVTPNDKVKSSEDKTVEMSVALLADMNNFAIEDPGLRPAKNLDAEAAKGFEPSVIGYYNGDKISLAKTQDFTVYGAIAPDLTFAPVPEIDSSIKKTVVEKTKVRVIIADNKGTEVEREFSYSNEARKVNKVEMSNTTINLADGNAKAWTDISGSFEIKDQYDAVINKAPYITYSDYDKDKVEVANNGTSTATVKVDSANTETTLTVKFAFPGSSYVFEKVITLKRA</sequence>
<reference evidence="3 4" key="1">
    <citation type="submission" date="2013-06" db="EMBL/GenBank/DDBJ databases">
        <authorList>
            <person name="Weinstock G."/>
            <person name="Sodergren E."/>
            <person name="Clifton S."/>
            <person name="Fulton L."/>
            <person name="Fulton B."/>
            <person name="Courtney L."/>
            <person name="Fronick C."/>
            <person name="Harrison M."/>
            <person name="Strong C."/>
            <person name="Farmer C."/>
            <person name="Delahaunty K."/>
            <person name="Markovic C."/>
            <person name="Hall O."/>
            <person name="Minx P."/>
            <person name="Tomlinson C."/>
            <person name="Mitreva M."/>
            <person name="Nelson J."/>
            <person name="Hou S."/>
            <person name="Wollam A."/>
            <person name="Pepin K.H."/>
            <person name="Johnson M."/>
            <person name="Bhonagiri V."/>
            <person name="Nash W.E."/>
            <person name="Warren W."/>
            <person name="Chinwalla A."/>
            <person name="Mardis E.R."/>
            <person name="Wilson R.K."/>
        </authorList>
    </citation>
    <scope>NUCLEOTIDE SEQUENCE [LARGE SCALE GENOMIC DNA]</scope>
    <source>
        <strain evidence="3 4">ATCC 51271</strain>
    </source>
</reference>
<dbReference type="HOGENOM" id="CLU_301046_0_0_9"/>
<dbReference type="RefSeq" id="WP_023354746.1">
    <property type="nucleotide sequence ID" value="NZ_KI535368.1"/>
</dbReference>
<dbReference type="eggNOG" id="ENOG5032BWM">
    <property type="taxonomic scope" value="Bacteria"/>
</dbReference>
<name>V2XLE1_9FIRM</name>
<proteinExistence type="predicted"/>
<organism evidence="3 4">
    <name type="scientific">Catonella morbi ATCC 51271</name>
    <dbReference type="NCBI Taxonomy" id="592026"/>
    <lineage>
        <taxon>Bacteria</taxon>
        <taxon>Bacillati</taxon>
        <taxon>Bacillota</taxon>
        <taxon>Clostridia</taxon>
        <taxon>Lachnospirales</taxon>
        <taxon>Lachnospiraceae</taxon>
        <taxon>Catonella</taxon>
    </lineage>
</organism>
<keyword evidence="4" id="KW-1185">Reference proteome</keyword>
<feature type="signal peptide" evidence="1">
    <location>
        <begin position="1"/>
        <end position="23"/>
    </location>
</feature>
<dbReference type="Gene3D" id="2.60.40.1080">
    <property type="match status" value="1"/>
</dbReference>
<protein>
    <submittedName>
        <fullName evidence="3">Bacterial group 2 Ig-like protein</fullName>
    </submittedName>
</protein>
<dbReference type="Pfam" id="PF02368">
    <property type="entry name" value="Big_2"/>
    <property type="match status" value="1"/>
</dbReference>
<dbReference type="InterPro" id="IPR008964">
    <property type="entry name" value="Invasin/intimin_cell_adhesion"/>
</dbReference>
<dbReference type="SUPFAM" id="SSF49373">
    <property type="entry name" value="Invasin/intimin cell-adhesion fragments"/>
    <property type="match status" value="1"/>
</dbReference>
<keyword evidence="1" id="KW-0732">Signal</keyword>
<evidence type="ECO:0000313" key="4">
    <source>
        <dbReference type="Proteomes" id="UP000018227"/>
    </source>
</evidence>
<feature type="chain" id="PRO_5038696235" evidence="1">
    <location>
        <begin position="24"/>
        <end position="993"/>
    </location>
</feature>
<evidence type="ECO:0000313" key="3">
    <source>
        <dbReference type="EMBL" id="ESL03004.1"/>
    </source>
</evidence>
<evidence type="ECO:0000256" key="1">
    <source>
        <dbReference type="SAM" id="SignalP"/>
    </source>
</evidence>